<dbReference type="InterPro" id="IPR051468">
    <property type="entry name" value="Fungal_SecMetab_SDRs"/>
</dbReference>
<dbReference type="CDD" id="cd05325">
    <property type="entry name" value="carb_red_sniffer_like_SDR_c"/>
    <property type="match status" value="1"/>
</dbReference>
<sequence>MTGNTVYLVTGGNRGLGLGLVRSFLARSLTTVIASVRSAEAAATLKAEKITLGENSVLHVILLDFSTAIAPEKIRQIFDAEVGSSVDHIDVLINNAGVCNNLNPALEVTADDLRMSFEVNTIGPLLVFQAFWPLLQKSASNPKLINVTSSLGGISIQEPLSGGAYGPSKAALNWLTRALHIEHGVSGLIAVALHPGWAQTDMGHQTAGLWNIGPAPVTVEESVTGMVRVIDEASKEKYAGQFVTEQGKILSW</sequence>
<evidence type="ECO:0000256" key="1">
    <source>
        <dbReference type="ARBA" id="ARBA00006484"/>
    </source>
</evidence>
<reference evidence="3 4" key="1">
    <citation type="submission" date="2024-01" db="EMBL/GenBank/DDBJ databases">
        <title>Complete genome of Cladobotryum mycophilum ATHUM6906.</title>
        <authorList>
            <person name="Christinaki A.C."/>
            <person name="Myridakis A.I."/>
            <person name="Kouvelis V.N."/>
        </authorList>
    </citation>
    <scope>NUCLEOTIDE SEQUENCE [LARGE SCALE GENOMIC DNA]</scope>
    <source>
        <strain evidence="3 4">ATHUM6906</strain>
    </source>
</reference>
<dbReference type="Pfam" id="PF00106">
    <property type="entry name" value="adh_short"/>
    <property type="match status" value="1"/>
</dbReference>
<dbReference type="InterPro" id="IPR036291">
    <property type="entry name" value="NAD(P)-bd_dom_sf"/>
</dbReference>
<name>A0ABR0SJH0_9HYPO</name>
<accession>A0ABR0SJH0</accession>
<dbReference type="PANTHER" id="PTHR43544">
    <property type="entry name" value="SHORT-CHAIN DEHYDROGENASE/REDUCTASE"/>
    <property type="match status" value="1"/>
</dbReference>
<keyword evidence="4" id="KW-1185">Reference proteome</keyword>
<dbReference type="PRINTS" id="PR00081">
    <property type="entry name" value="GDHRDH"/>
</dbReference>
<dbReference type="PANTHER" id="PTHR43544:SF26">
    <property type="entry name" value="SHORT CHAIN DEHYDROGENASE_REDUCTASE FAMILY OXIDOREDUCTASE (JCVI)"/>
    <property type="match status" value="1"/>
</dbReference>
<gene>
    <name evidence="3" type="ORF">PT974_05252</name>
</gene>
<dbReference type="EMBL" id="JAVFKD010000012">
    <property type="protein sequence ID" value="KAK5991866.1"/>
    <property type="molecule type" value="Genomic_DNA"/>
</dbReference>
<organism evidence="3 4">
    <name type="scientific">Cladobotryum mycophilum</name>
    <dbReference type="NCBI Taxonomy" id="491253"/>
    <lineage>
        <taxon>Eukaryota</taxon>
        <taxon>Fungi</taxon>
        <taxon>Dikarya</taxon>
        <taxon>Ascomycota</taxon>
        <taxon>Pezizomycotina</taxon>
        <taxon>Sordariomycetes</taxon>
        <taxon>Hypocreomycetidae</taxon>
        <taxon>Hypocreales</taxon>
        <taxon>Hypocreaceae</taxon>
        <taxon>Cladobotryum</taxon>
    </lineage>
</organism>
<evidence type="ECO:0000313" key="4">
    <source>
        <dbReference type="Proteomes" id="UP001338125"/>
    </source>
</evidence>
<evidence type="ECO:0000313" key="3">
    <source>
        <dbReference type="EMBL" id="KAK5991866.1"/>
    </source>
</evidence>
<evidence type="ECO:0000256" key="2">
    <source>
        <dbReference type="RuleBase" id="RU000363"/>
    </source>
</evidence>
<dbReference type="Gene3D" id="3.40.50.720">
    <property type="entry name" value="NAD(P)-binding Rossmann-like Domain"/>
    <property type="match status" value="1"/>
</dbReference>
<dbReference type="InterPro" id="IPR002347">
    <property type="entry name" value="SDR_fam"/>
</dbReference>
<dbReference type="PRINTS" id="PR00080">
    <property type="entry name" value="SDRFAMILY"/>
</dbReference>
<protein>
    <submittedName>
        <fullName evidence="3">Short-chain dehydrogenase RED3</fullName>
    </submittedName>
</protein>
<comment type="caution">
    <text evidence="3">The sequence shown here is derived from an EMBL/GenBank/DDBJ whole genome shotgun (WGS) entry which is preliminary data.</text>
</comment>
<dbReference type="SUPFAM" id="SSF51735">
    <property type="entry name" value="NAD(P)-binding Rossmann-fold domains"/>
    <property type="match status" value="1"/>
</dbReference>
<comment type="similarity">
    <text evidence="1 2">Belongs to the short-chain dehydrogenases/reductases (SDR) family.</text>
</comment>
<proteinExistence type="inferred from homology"/>
<dbReference type="Proteomes" id="UP001338125">
    <property type="component" value="Unassembled WGS sequence"/>
</dbReference>